<dbReference type="SUPFAM" id="SSF55811">
    <property type="entry name" value="Nudix"/>
    <property type="match status" value="1"/>
</dbReference>
<evidence type="ECO:0000313" key="4">
    <source>
        <dbReference type="Proteomes" id="UP000587396"/>
    </source>
</evidence>
<dbReference type="RefSeq" id="WP_185905912.1">
    <property type="nucleotide sequence ID" value="NZ_JACMSE010000010.1"/>
</dbReference>
<dbReference type="InterPro" id="IPR000086">
    <property type="entry name" value="NUDIX_hydrolase_dom"/>
</dbReference>
<dbReference type="Proteomes" id="UP000587396">
    <property type="component" value="Unassembled WGS sequence"/>
</dbReference>
<gene>
    <name evidence="3" type="ORF">H7313_12645</name>
</gene>
<dbReference type="InterPro" id="IPR020084">
    <property type="entry name" value="NUDIX_hydrolase_CS"/>
</dbReference>
<dbReference type="AlphaFoldDB" id="A0A842JLW1"/>
<accession>A0A842JLW1</accession>
<dbReference type="GO" id="GO:0016787">
    <property type="term" value="F:hydrolase activity"/>
    <property type="evidence" value="ECO:0007669"/>
    <property type="project" value="UniProtKB-KW"/>
</dbReference>
<dbReference type="Pfam" id="PF00293">
    <property type="entry name" value="NUDIX"/>
    <property type="match status" value="1"/>
</dbReference>
<protein>
    <submittedName>
        <fullName evidence="3">NUDIX domain-containing protein</fullName>
    </submittedName>
</protein>
<dbReference type="Gene3D" id="3.90.79.10">
    <property type="entry name" value="Nucleoside Triphosphate Pyrophosphohydrolase"/>
    <property type="match status" value="1"/>
</dbReference>
<evidence type="ECO:0000259" key="2">
    <source>
        <dbReference type="PROSITE" id="PS51462"/>
    </source>
</evidence>
<name>A0A842JLW1_9ACTN</name>
<dbReference type="CDD" id="cd02883">
    <property type="entry name" value="NUDIX_Hydrolase"/>
    <property type="match status" value="1"/>
</dbReference>
<comment type="caution">
    <text evidence="3">The sequence shown here is derived from an EMBL/GenBank/DDBJ whole genome shotgun (WGS) entry which is preliminary data.</text>
</comment>
<dbReference type="PROSITE" id="PS00893">
    <property type="entry name" value="NUDIX_BOX"/>
    <property type="match status" value="1"/>
</dbReference>
<sequence>MLVPDIVIGAADQGFADRYQDASRAVIVNADGTLTMITTPQYGEFGFPGGRKNPGESDVETLAREVLEETGFLIAEESIERLCTVEVVRQHERFGAVNLHQMNSFFVCEARKAAGQHLDAREAAHGIDVATVSIDQAVRRNERVLESGYRFWVDRDLHVLRALQGLRPDEPFPART</sequence>
<proteinExistence type="predicted"/>
<dbReference type="PROSITE" id="PS51462">
    <property type="entry name" value="NUDIX"/>
    <property type="match status" value="1"/>
</dbReference>
<reference evidence="3 4" key="1">
    <citation type="submission" date="2020-08" db="EMBL/GenBank/DDBJ databases">
        <authorList>
            <person name="Liu C."/>
            <person name="Sun Q."/>
        </authorList>
    </citation>
    <scope>NUCLEOTIDE SEQUENCE [LARGE SCALE GENOMIC DNA]</scope>
    <source>
        <strain evidence="3 4">N22</strain>
    </source>
</reference>
<feature type="domain" description="Nudix hydrolase" evidence="2">
    <location>
        <begin position="18"/>
        <end position="159"/>
    </location>
</feature>
<evidence type="ECO:0000256" key="1">
    <source>
        <dbReference type="ARBA" id="ARBA00022801"/>
    </source>
</evidence>
<organism evidence="3 4">
    <name type="scientific">Gordonibacter massiliensis</name>
    <name type="common">ex Traore et al. 2017</name>
    <dbReference type="NCBI Taxonomy" id="1841863"/>
    <lineage>
        <taxon>Bacteria</taxon>
        <taxon>Bacillati</taxon>
        <taxon>Actinomycetota</taxon>
        <taxon>Coriobacteriia</taxon>
        <taxon>Eggerthellales</taxon>
        <taxon>Eggerthellaceae</taxon>
        <taxon>Gordonibacter</taxon>
    </lineage>
</organism>
<dbReference type="EMBL" id="JACMSE010000010">
    <property type="protein sequence ID" value="MBC2890180.1"/>
    <property type="molecule type" value="Genomic_DNA"/>
</dbReference>
<keyword evidence="1" id="KW-0378">Hydrolase</keyword>
<evidence type="ECO:0000313" key="3">
    <source>
        <dbReference type="EMBL" id="MBC2890180.1"/>
    </source>
</evidence>
<dbReference type="InterPro" id="IPR015797">
    <property type="entry name" value="NUDIX_hydrolase-like_dom_sf"/>
</dbReference>
<keyword evidence="4" id="KW-1185">Reference proteome</keyword>